<reference evidence="2" key="2">
    <citation type="journal article" date="2023" name="IMA Fungus">
        <title>Comparative genomic study of the Penicillium genus elucidates a diverse pangenome and 15 lateral gene transfer events.</title>
        <authorList>
            <person name="Petersen C."/>
            <person name="Sorensen T."/>
            <person name="Nielsen M.R."/>
            <person name="Sondergaard T.E."/>
            <person name="Sorensen J.L."/>
            <person name="Fitzpatrick D.A."/>
            <person name="Frisvad J.C."/>
            <person name="Nielsen K.L."/>
        </authorList>
    </citation>
    <scope>NUCLEOTIDE SEQUENCE</scope>
    <source>
        <strain evidence="2">IBT 16849</strain>
    </source>
</reference>
<evidence type="ECO:0000256" key="1">
    <source>
        <dbReference type="SAM" id="MobiDB-lite"/>
    </source>
</evidence>
<evidence type="ECO:0000313" key="2">
    <source>
        <dbReference type="EMBL" id="KAJ5210672.1"/>
    </source>
</evidence>
<protein>
    <submittedName>
        <fullName evidence="2">Uncharacterized protein</fullName>
    </submittedName>
</protein>
<gene>
    <name evidence="2" type="ORF">N7472_000811</name>
</gene>
<sequence>MLFRFLPTLRTSLKGHVMEDDPMSIPFNCECEVDSAWACKTDNGQMRQQPFDPPLWPGPRYMQPPSVQPLQPSDEVIQLRDQIQAMQCIINDISRRSVHLAAIEGTVLSVPGRPVDREKGIKTTSNGRRRKDDRHAPGRALC</sequence>
<proteinExistence type="predicted"/>
<evidence type="ECO:0000313" key="3">
    <source>
        <dbReference type="Proteomes" id="UP001150879"/>
    </source>
</evidence>
<dbReference type="AlphaFoldDB" id="A0A9W9N001"/>
<feature type="region of interest" description="Disordered" evidence="1">
    <location>
        <begin position="111"/>
        <end position="142"/>
    </location>
</feature>
<dbReference type="EMBL" id="JAPQKP010000001">
    <property type="protein sequence ID" value="KAJ5210672.1"/>
    <property type="molecule type" value="Genomic_DNA"/>
</dbReference>
<keyword evidence="3" id="KW-1185">Reference proteome</keyword>
<name>A0A9W9N001_9EURO</name>
<reference evidence="2" key="1">
    <citation type="submission" date="2022-11" db="EMBL/GenBank/DDBJ databases">
        <authorList>
            <person name="Petersen C."/>
        </authorList>
    </citation>
    <scope>NUCLEOTIDE SEQUENCE</scope>
    <source>
        <strain evidence="2">IBT 16849</strain>
    </source>
</reference>
<accession>A0A9W9N001</accession>
<comment type="caution">
    <text evidence="2">The sequence shown here is derived from an EMBL/GenBank/DDBJ whole genome shotgun (WGS) entry which is preliminary data.</text>
</comment>
<dbReference type="Proteomes" id="UP001150879">
    <property type="component" value="Unassembled WGS sequence"/>
</dbReference>
<organism evidence="2 3">
    <name type="scientific">Penicillium cf. griseofulvum</name>
    <dbReference type="NCBI Taxonomy" id="2972120"/>
    <lineage>
        <taxon>Eukaryota</taxon>
        <taxon>Fungi</taxon>
        <taxon>Dikarya</taxon>
        <taxon>Ascomycota</taxon>
        <taxon>Pezizomycotina</taxon>
        <taxon>Eurotiomycetes</taxon>
        <taxon>Eurotiomycetidae</taxon>
        <taxon>Eurotiales</taxon>
        <taxon>Aspergillaceae</taxon>
        <taxon>Penicillium</taxon>
    </lineage>
</organism>